<gene>
    <name evidence="2" type="ORF">EAG_05981</name>
</gene>
<sequence length="1463" mass="163897">MTQDISCEDVKGRENSSSLESCKDGICSATFSREMASVRTCYCKQKEDVSRKKDDDITDRNRYPSTATSKRLPKNRSVEVQSNPVLSPETSTALENAEKIINNAKVQLMEVCAMSSLDSARQNQNTYLDPPLDDEAEEMLYIRELVASKFYEASTLRSEANDRTSAHLEDRSPRVTVRRVDLSAPKFRMSRGRRRADCRSLEYGRDDRLQERASPVGTPSRNDSSSSKDSNNEVENEATTRDDRTHNLPGRISSATEGELVRARENTCKIQIGPSVHIVDRELTRQDLEDVHISPETSYCHANTATYVLRHFDVAESPVTSGDNELRKIPEAPRKTLRVRLDTSQHEGPIVAEAATETSVCVTTKVSDIRDSEQDDERNKSLTSRAQNCIDGEERKESKTEIVECLKNTTNQEAIKSVVIENSRTDNAILQEKSKNKVKITFHNDINYTEKGRIFNKDNDEQIHLRNEENTVDEIQEENPSDRSKLPPDNDTLKKIDFPRRGNIVPQTYRAMKSSRSHQTQIDERFTNTFDSHNEQGKLYDVTGKDIRHQSFISTCMDDSQIKDNLDEIDLYRPCLNDLDTILLSNERKIERVVRTVENFAEFLSRLESTIHGDKDKQTLRYINHEEFHHNSSADKDRKLLLNEPTRLTFETELKNTDLTVSCVPSKMHETNANSQSTSTDTIEIKSSSFTKESGSPSKYSKNSVESSVFPVSDSSDGSEISRDKVQRPRTEGHLSESSIYKSDVTTFSNIVPALSSTRRETQISGEKHITRDNHANAKRHVTSQSHVNRVSKRDIDHSQKEYFGNVFAQTLQKDTSEAADRFIAYLLQDEKRSIEGKVVDALKESTIAPVAVQKLLDNLRNVESIRRTRETETLDILKNILINIQSQTDPETKGSVHLVARSESIQHIKNNSKKDTCQTANVDDAEINVSKNNQTYKEIKDVETFPRNVADSSIRTNAIEESIPQTQVKDDANDDIGQIAKKSCDFKKSDKLSSDSSAKKEEKREGAAPLRSMILLESAQNSKNNSKGNSYSEAESLKQISDIRSDDDTLPRKSSQNSSRRTVSAKFNEGCTLEADNPATAASAENKEDDVNDERRRDVEDKNISQEAVKEIIIETHDNITSTNQNVLPAKVSEMKDEGIHLDANSSESIAEILEKEDVSFVHSSTKGDIESCSTKKNIGSQDSVVKEEVGLVANSCPDNSLQDHASLSSAKSSKLSLKEVASHIKQGIIEDNDLVKDTRNDETRGKSMTIDNHGDENEDPEFLKNTKNINEEQFASLSNVKKLSLKQVASHIEQSIITGENDLVEDTKDDETRGKSMTIDNCREGIEDSGFLKNTKSNNEQMIDDDLQKCKIDTLSGSNSCVSSTLLDYDNISPHDALAVDNLGNAKEIETSSETSHSEGELYMPSSCSYSLGEVRVLKKSELISSNSTDRESSATIFVTRSMLTSLNDSPMSLLGNSGCI</sequence>
<organism evidence="3">
    <name type="scientific">Camponotus floridanus</name>
    <name type="common">Florida carpenter ant</name>
    <dbReference type="NCBI Taxonomy" id="104421"/>
    <lineage>
        <taxon>Eukaryota</taxon>
        <taxon>Metazoa</taxon>
        <taxon>Ecdysozoa</taxon>
        <taxon>Arthropoda</taxon>
        <taxon>Hexapoda</taxon>
        <taxon>Insecta</taxon>
        <taxon>Pterygota</taxon>
        <taxon>Neoptera</taxon>
        <taxon>Endopterygota</taxon>
        <taxon>Hymenoptera</taxon>
        <taxon>Apocrita</taxon>
        <taxon>Aculeata</taxon>
        <taxon>Formicoidea</taxon>
        <taxon>Formicidae</taxon>
        <taxon>Formicinae</taxon>
        <taxon>Camponotus</taxon>
    </lineage>
</organism>
<feature type="region of interest" description="Disordered" evidence="1">
    <location>
        <begin position="988"/>
        <end position="1104"/>
    </location>
</feature>
<accession>E1ZWB5</accession>
<feature type="region of interest" description="Disordered" evidence="1">
    <location>
        <begin position="1"/>
        <end position="21"/>
    </location>
</feature>
<feature type="compositionally biased region" description="Polar residues" evidence="1">
    <location>
        <begin position="78"/>
        <end position="90"/>
    </location>
</feature>
<dbReference type="Proteomes" id="UP000000311">
    <property type="component" value="Unassembled WGS sequence"/>
</dbReference>
<feature type="compositionally biased region" description="Polar residues" evidence="1">
    <location>
        <begin position="671"/>
        <end position="707"/>
    </location>
</feature>
<feature type="compositionally biased region" description="Basic and acidic residues" evidence="1">
    <location>
        <begin position="480"/>
        <end position="494"/>
    </location>
</feature>
<dbReference type="OrthoDB" id="7694872at2759"/>
<evidence type="ECO:0000313" key="3">
    <source>
        <dbReference type="Proteomes" id="UP000000311"/>
    </source>
</evidence>
<feature type="compositionally biased region" description="Basic and acidic residues" evidence="1">
    <location>
        <begin position="1094"/>
        <end position="1104"/>
    </location>
</feature>
<feature type="compositionally biased region" description="Basic and acidic residues" evidence="1">
    <location>
        <begin position="720"/>
        <end position="735"/>
    </location>
</feature>
<feature type="region of interest" description="Disordered" evidence="1">
    <location>
        <begin position="53"/>
        <end position="90"/>
    </location>
</feature>
<proteinExistence type="predicted"/>
<dbReference type="EMBL" id="GL434791">
    <property type="protein sequence ID" value="EFN74519.1"/>
    <property type="molecule type" value="Genomic_DNA"/>
</dbReference>
<protein>
    <submittedName>
        <fullName evidence="2">Uncharacterized protein</fullName>
    </submittedName>
</protein>
<feature type="region of interest" description="Disordered" evidence="1">
    <location>
        <begin position="156"/>
        <end position="259"/>
    </location>
</feature>
<evidence type="ECO:0000313" key="2">
    <source>
        <dbReference type="EMBL" id="EFN74519.1"/>
    </source>
</evidence>
<reference evidence="2 3" key="1">
    <citation type="journal article" date="2010" name="Science">
        <title>Genomic comparison of the ants Camponotus floridanus and Harpegnathos saltator.</title>
        <authorList>
            <person name="Bonasio R."/>
            <person name="Zhang G."/>
            <person name="Ye C."/>
            <person name="Mutti N.S."/>
            <person name="Fang X."/>
            <person name="Qin N."/>
            <person name="Donahue G."/>
            <person name="Yang P."/>
            <person name="Li Q."/>
            <person name="Li C."/>
            <person name="Zhang P."/>
            <person name="Huang Z."/>
            <person name="Berger S.L."/>
            <person name="Reinberg D."/>
            <person name="Wang J."/>
            <person name="Liebig J."/>
        </authorList>
    </citation>
    <scope>NUCLEOTIDE SEQUENCE [LARGE SCALE GENOMIC DNA]</scope>
    <source>
        <strain evidence="3">C129</strain>
    </source>
</reference>
<feature type="compositionally biased region" description="Basic and acidic residues" evidence="1">
    <location>
        <begin position="369"/>
        <end position="380"/>
    </location>
</feature>
<feature type="compositionally biased region" description="Polar residues" evidence="1">
    <location>
        <begin position="1053"/>
        <end position="1063"/>
    </location>
</feature>
<dbReference type="InParanoid" id="E1ZWB5"/>
<feature type="compositionally biased region" description="Basic and acidic residues" evidence="1">
    <location>
        <begin position="988"/>
        <end position="1007"/>
    </location>
</feature>
<feature type="compositionally biased region" description="Basic and acidic residues" evidence="1">
    <location>
        <begin position="53"/>
        <end position="62"/>
    </location>
</feature>
<feature type="compositionally biased region" description="Low complexity" evidence="1">
    <location>
        <begin position="1022"/>
        <end position="1033"/>
    </location>
</feature>
<name>E1ZWB5_CAMFO</name>
<feature type="compositionally biased region" description="Basic and acidic residues" evidence="1">
    <location>
        <begin position="1042"/>
        <end position="1052"/>
    </location>
</feature>
<keyword evidence="3" id="KW-1185">Reference proteome</keyword>
<feature type="region of interest" description="Disordered" evidence="1">
    <location>
        <begin position="473"/>
        <end position="494"/>
    </location>
</feature>
<feature type="compositionally biased region" description="Basic and acidic residues" evidence="1">
    <location>
        <begin position="159"/>
        <end position="181"/>
    </location>
</feature>
<feature type="region of interest" description="Disordered" evidence="1">
    <location>
        <begin position="369"/>
        <end position="394"/>
    </location>
</feature>
<feature type="region of interest" description="Disordered" evidence="1">
    <location>
        <begin position="669"/>
        <end position="738"/>
    </location>
</feature>
<dbReference type="STRING" id="104421.E1ZWB5"/>
<evidence type="ECO:0000256" key="1">
    <source>
        <dbReference type="SAM" id="MobiDB-lite"/>
    </source>
</evidence>
<feature type="compositionally biased region" description="Low complexity" evidence="1">
    <location>
        <begin position="220"/>
        <end position="229"/>
    </location>
</feature>
<dbReference type="OMA" id="VRTCYCK"/>
<feature type="compositionally biased region" description="Basic and acidic residues" evidence="1">
    <location>
        <begin position="195"/>
        <end position="211"/>
    </location>
</feature>